<name>A0A378QJV8_MORLA</name>
<evidence type="ECO:0000256" key="1">
    <source>
        <dbReference type="ARBA" id="ARBA00001946"/>
    </source>
</evidence>
<dbReference type="CDD" id="cd18746">
    <property type="entry name" value="PIN_VapC4-5_FitB-like"/>
    <property type="match status" value="1"/>
</dbReference>
<evidence type="ECO:0000256" key="2">
    <source>
        <dbReference type="ARBA" id="ARBA00022649"/>
    </source>
</evidence>
<comment type="cofactor">
    <cofactor evidence="1">
        <name>Mg(2+)</name>
        <dbReference type="ChEBI" id="CHEBI:18420"/>
    </cofactor>
</comment>
<dbReference type="AlphaFoldDB" id="A0A378QJV8"/>
<dbReference type="EMBL" id="UGQC01000001">
    <property type="protein sequence ID" value="STY99603.1"/>
    <property type="molecule type" value="Genomic_DNA"/>
</dbReference>
<dbReference type="InterPro" id="IPR029060">
    <property type="entry name" value="PIN-like_dom_sf"/>
</dbReference>
<comment type="similarity">
    <text evidence="7">Belongs to the PINc/VapC protein family.</text>
</comment>
<evidence type="ECO:0000256" key="4">
    <source>
        <dbReference type="ARBA" id="ARBA00022723"/>
    </source>
</evidence>
<evidence type="ECO:0000256" key="6">
    <source>
        <dbReference type="ARBA" id="ARBA00022842"/>
    </source>
</evidence>
<gene>
    <name evidence="9" type="primary">fitB_1</name>
    <name evidence="9" type="ORF">NCTC7911_00981</name>
</gene>
<dbReference type="Pfam" id="PF01850">
    <property type="entry name" value="PIN"/>
    <property type="match status" value="1"/>
</dbReference>
<evidence type="ECO:0000256" key="3">
    <source>
        <dbReference type="ARBA" id="ARBA00022722"/>
    </source>
</evidence>
<organism evidence="9 10">
    <name type="scientific">Moraxella lacunata</name>
    <dbReference type="NCBI Taxonomy" id="477"/>
    <lineage>
        <taxon>Bacteria</taxon>
        <taxon>Pseudomonadati</taxon>
        <taxon>Pseudomonadota</taxon>
        <taxon>Gammaproteobacteria</taxon>
        <taxon>Moraxellales</taxon>
        <taxon>Moraxellaceae</taxon>
        <taxon>Moraxella</taxon>
    </lineage>
</organism>
<keyword evidence="3" id="KW-0540">Nuclease</keyword>
<keyword evidence="6" id="KW-0460">Magnesium</keyword>
<dbReference type="PANTHER" id="PTHR33653">
    <property type="entry name" value="RIBONUCLEASE VAPC2"/>
    <property type="match status" value="1"/>
</dbReference>
<sequence length="142" mass="16175">MMYLLDTNAISETRKVYRGVANTGFDEWYASVLQKDLYINVVVSMELQRGVLAMERKNIRQGASLRDWYQKAVLDLYQGRILPITERTAELCATFHVPNKSPENDAWIAATAKEHGLILVTRNVADFAHLPIKTLNPFSYPS</sequence>
<dbReference type="GO" id="GO:0046872">
    <property type="term" value="F:metal ion binding"/>
    <property type="evidence" value="ECO:0007669"/>
    <property type="project" value="UniProtKB-KW"/>
</dbReference>
<evidence type="ECO:0000313" key="9">
    <source>
        <dbReference type="EMBL" id="STY99603.1"/>
    </source>
</evidence>
<dbReference type="SUPFAM" id="SSF88723">
    <property type="entry name" value="PIN domain-like"/>
    <property type="match status" value="1"/>
</dbReference>
<evidence type="ECO:0000256" key="5">
    <source>
        <dbReference type="ARBA" id="ARBA00022801"/>
    </source>
</evidence>
<evidence type="ECO:0000256" key="7">
    <source>
        <dbReference type="ARBA" id="ARBA00038093"/>
    </source>
</evidence>
<proteinExistence type="inferred from homology"/>
<dbReference type="Proteomes" id="UP000254107">
    <property type="component" value="Unassembled WGS sequence"/>
</dbReference>
<dbReference type="Gene3D" id="3.40.50.1010">
    <property type="entry name" value="5'-nuclease"/>
    <property type="match status" value="1"/>
</dbReference>
<keyword evidence="5 9" id="KW-0378">Hydrolase</keyword>
<dbReference type="RefSeq" id="WP_220271631.1">
    <property type="nucleotide sequence ID" value="NZ_UGQC01000001.1"/>
</dbReference>
<keyword evidence="2" id="KW-1277">Toxin-antitoxin system</keyword>
<keyword evidence="10" id="KW-1185">Reference proteome</keyword>
<dbReference type="EC" id="3.1.-.-" evidence="9"/>
<dbReference type="InterPro" id="IPR050556">
    <property type="entry name" value="Type_II_TA_system_RNase"/>
</dbReference>
<evidence type="ECO:0000259" key="8">
    <source>
        <dbReference type="Pfam" id="PF01850"/>
    </source>
</evidence>
<dbReference type="GO" id="GO:0004518">
    <property type="term" value="F:nuclease activity"/>
    <property type="evidence" value="ECO:0007669"/>
    <property type="project" value="UniProtKB-KW"/>
</dbReference>
<evidence type="ECO:0000313" key="10">
    <source>
        <dbReference type="Proteomes" id="UP000254107"/>
    </source>
</evidence>
<dbReference type="GO" id="GO:0016787">
    <property type="term" value="F:hydrolase activity"/>
    <property type="evidence" value="ECO:0007669"/>
    <property type="project" value="UniProtKB-KW"/>
</dbReference>
<reference evidence="9 10" key="1">
    <citation type="submission" date="2018-06" db="EMBL/GenBank/DDBJ databases">
        <authorList>
            <consortium name="Pathogen Informatics"/>
            <person name="Doyle S."/>
        </authorList>
    </citation>
    <scope>NUCLEOTIDE SEQUENCE [LARGE SCALE GENOMIC DNA]</scope>
    <source>
        <strain evidence="9 10">NCTC7911</strain>
    </source>
</reference>
<accession>A0A378QJV8</accession>
<dbReference type="PANTHER" id="PTHR33653:SF1">
    <property type="entry name" value="RIBONUCLEASE VAPC2"/>
    <property type="match status" value="1"/>
</dbReference>
<dbReference type="GeneID" id="302269610"/>
<keyword evidence="4" id="KW-0479">Metal-binding</keyword>
<dbReference type="InterPro" id="IPR002716">
    <property type="entry name" value="PIN_dom"/>
</dbReference>
<protein>
    <submittedName>
        <fullName evidence="9">Probable ribonuclease FitB</fullName>
        <ecNumber evidence="9">3.1.-.-</ecNumber>
    </submittedName>
</protein>
<feature type="domain" description="PIN" evidence="8">
    <location>
        <begin position="3"/>
        <end position="129"/>
    </location>
</feature>